<organism evidence="2 3">
    <name type="scientific">Streptomyces griseus</name>
    <dbReference type="NCBI Taxonomy" id="1911"/>
    <lineage>
        <taxon>Bacteria</taxon>
        <taxon>Bacillati</taxon>
        <taxon>Actinomycetota</taxon>
        <taxon>Actinomycetes</taxon>
        <taxon>Kitasatosporales</taxon>
        <taxon>Streptomycetaceae</taxon>
        <taxon>Streptomyces</taxon>
    </lineage>
</organism>
<evidence type="ECO:0000313" key="2">
    <source>
        <dbReference type="EMBL" id="SUP57497.1"/>
    </source>
</evidence>
<evidence type="ECO:0000313" key="3">
    <source>
        <dbReference type="Proteomes" id="UP000254150"/>
    </source>
</evidence>
<evidence type="ECO:0000256" key="1">
    <source>
        <dbReference type="SAM" id="SignalP"/>
    </source>
</evidence>
<proteinExistence type="predicted"/>
<protein>
    <recommendedName>
        <fullName evidence="4">Lipoprotein</fullName>
    </recommendedName>
</protein>
<dbReference type="AlphaFoldDB" id="A0A380NZ50"/>
<feature type="signal peptide" evidence="1">
    <location>
        <begin position="1"/>
        <end position="30"/>
    </location>
</feature>
<dbReference type="EMBL" id="UHID01000006">
    <property type="protein sequence ID" value="SUP57497.1"/>
    <property type="molecule type" value="Genomic_DNA"/>
</dbReference>
<reference evidence="2 3" key="1">
    <citation type="submission" date="2018-06" db="EMBL/GenBank/DDBJ databases">
        <authorList>
            <consortium name="Pathogen Informatics"/>
            <person name="Doyle S."/>
        </authorList>
    </citation>
    <scope>NUCLEOTIDE SEQUENCE [LARGE SCALE GENOMIC DNA]</scope>
    <source>
        <strain evidence="2 3">NCTC7807</strain>
    </source>
</reference>
<gene>
    <name evidence="2" type="ORF">NCTC7807_03206</name>
</gene>
<dbReference type="Proteomes" id="UP000254150">
    <property type="component" value="Unassembled WGS sequence"/>
</dbReference>
<accession>A0A380NZ50</accession>
<feature type="chain" id="PRO_5017054238" description="Lipoprotein" evidence="1">
    <location>
        <begin position="31"/>
        <end position="306"/>
    </location>
</feature>
<name>A0A380NZ50_STRGR</name>
<evidence type="ECO:0008006" key="4">
    <source>
        <dbReference type="Google" id="ProtNLM"/>
    </source>
</evidence>
<dbReference type="PROSITE" id="PS51257">
    <property type="entry name" value="PROKAR_LIPOPROTEIN"/>
    <property type="match status" value="1"/>
</dbReference>
<sequence>MVLTPVRAALLTLGAALFLVAGCQSPGHRAATPAPPDPRPLDGVLTYAAADEAALWQAEESAVRACMRARGHAYRVGEEAADRRAAGDSPFALLRPDEARNDGYGLTSAHLAGTPPDPNAEHLATLTAKERRHWRDALLGEEENHRTVELPGGLVMSHDPGSCVSRAQTEVYGERWPELYYTVQELSNAVIGATQESAAFRRAQREWAGCMKERGHRYRALDDPRREIRALLEDEGETGDEESLRTVGLRELELAGADVDCQVESGLHQVVEAAAKEAGRPLVEESRAELKRYERARKAALSALDR</sequence>
<keyword evidence="1" id="KW-0732">Signal</keyword>